<accession>A0A7U4H4C0</accession>
<name>A0A7U4H4C0_BIFLN</name>
<proteinExistence type="predicted"/>
<organism evidence="2 3">
    <name type="scientific">Bifidobacterium longum</name>
    <dbReference type="NCBI Taxonomy" id="216816"/>
    <lineage>
        <taxon>Bacteria</taxon>
        <taxon>Bacillati</taxon>
        <taxon>Actinomycetota</taxon>
        <taxon>Actinomycetes</taxon>
        <taxon>Bifidobacteriales</taxon>
        <taxon>Bifidobacteriaceae</taxon>
        <taxon>Bifidobacterium</taxon>
    </lineage>
</organism>
<dbReference type="Proteomes" id="UP000028505">
    <property type="component" value="Chromosome"/>
</dbReference>
<reference evidence="2 3" key="2">
    <citation type="submission" date="2014-07" db="EMBL/GenBank/DDBJ databases">
        <title>Bifidobacterium longum genome.</title>
        <authorList>
            <person name="Yuan J."/>
            <person name="Wei X."/>
            <person name="Li H."/>
            <person name="Liu W."/>
            <person name="Wang X."/>
        </authorList>
    </citation>
    <scope>NUCLEOTIDE SEQUENCE [LARGE SCALE GENOMIC DNA]</scope>
    <source>
        <strain evidence="2 3">BXY01</strain>
    </source>
</reference>
<protein>
    <submittedName>
        <fullName evidence="2">Uncharacterized protein</fullName>
    </submittedName>
</protein>
<gene>
    <name evidence="2" type="ORF">GS08_01035</name>
</gene>
<evidence type="ECO:0000313" key="3">
    <source>
        <dbReference type="Proteomes" id="UP000028505"/>
    </source>
</evidence>
<dbReference type="AlphaFoldDB" id="A0A7U4H4C0"/>
<dbReference type="EMBL" id="CP008885">
    <property type="protein sequence ID" value="AIF89790.1"/>
    <property type="molecule type" value="Genomic_DNA"/>
</dbReference>
<sequence>MARIARLAMGKWLTTYVCLAAYLGLTADGIRRILKDENLLLHLVRCNAQETGADWRGKCAEYRARLRHPAGRGCVDVRMFFKAFAPNLLDDDVEMRRAVSGQPTWMKAADAGREYRVSARTLSQKTALGGFELGGLSSIRIRRTLLVRSEEIESRWPRRDQLMQAGRGISRKIENPDSGGPRMGAYAAANATTSGMTMTYEALGNLRRSGAVRAANQLNRSRTADFARNSARGLPAGADAGVASVVNEGGDR</sequence>
<feature type="region of interest" description="Disordered" evidence="1">
    <location>
        <begin position="232"/>
        <end position="252"/>
    </location>
</feature>
<evidence type="ECO:0000256" key="1">
    <source>
        <dbReference type="SAM" id="MobiDB-lite"/>
    </source>
</evidence>
<reference evidence="2 3" key="1">
    <citation type="submission" date="2014-06" db="EMBL/GenBank/DDBJ databases">
        <authorList>
            <person name="Zhao X."/>
        </authorList>
    </citation>
    <scope>NUCLEOTIDE SEQUENCE [LARGE SCALE GENOMIC DNA]</scope>
    <source>
        <strain evidence="2 3">BXY01</strain>
    </source>
</reference>
<evidence type="ECO:0000313" key="2">
    <source>
        <dbReference type="EMBL" id="AIF89790.1"/>
    </source>
</evidence>
<dbReference type="KEGG" id="blx:GS08_01035"/>